<feature type="region of interest" description="Disordered" evidence="1">
    <location>
        <begin position="64"/>
        <end position="90"/>
    </location>
</feature>
<accession>L8WZG5</accession>
<sequence>MSDSRGPVVCLLSDGVYPRIEHPWNFSTSALLHRTGLAVTMLEVPMCDNPPSTAIASLKEFHQSSWRRSSGNQPPSRSHSRSELGYEPQYTEDGKLTISTMVRRLFGLGPKPVSTVKVYDGSNSLFPKLGRKSSRSSSRYVYPSAQGSRQPVQAVYRTH</sequence>
<proteinExistence type="predicted"/>
<evidence type="ECO:0000256" key="1">
    <source>
        <dbReference type="SAM" id="MobiDB-lite"/>
    </source>
</evidence>
<protein>
    <submittedName>
        <fullName evidence="2">Uncharacterized protein</fullName>
    </submittedName>
</protein>
<dbReference type="Proteomes" id="UP000011668">
    <property type="component" value="Unassembled WGS sequence"/>
</dbReference>
<reference evidence="2 3" key="1">
    <citation type="journal article" date="2013" name="Nat. Commun.">
        <title>The evolution and pathogenic mechanisms of the rice sheath blight pathogen.</title>
        <authorList>
            <person name="Zheng A."/>
            <person name="Lin R."/>
            <person name="Xu L."/>
            <person name="Qin P."/>
            <person name="Tang C."/>
            <person name="Ai P."/>
            <person name="Zhang D."/>
            <person name="Liu Y."/>
            <person name="Sun Z."/>
            <person name="Feng H."/>
            <person name="Wang Y."/>
            <person name="Chen Y."/>
            <person name="Liang X."/>
            <person name="Fu R."/>
            <person name="Li Q."/>
            <person name="Zhang J."/>
            <person name="Yu X."/>
            <person name="Xie Z."/>
            <person name="Ding L."/>
            <person name="Guan P."/>
            <person name="Tang J."/>
            <person name="Liang Y."/>
            <person name="Wang S."/>
            <person name="Deng Q."/>
            <person name="Li S."/>
            <person name="Zhu J."/>
            <person name="Wang L."/>
            <person name="Liu H."/>
            <person name="Li P."/>
        </authorList>
    </citation>
    <scope>NUCLEOTIDE SEQUENCE [LARGE SCALE GENOMIC DNA]</scope>
    <source>
        <strain evidence="3">AG-1 IA</strain>
    </source>
</reference>
<dbReference type="EMBL" id="AFRT01000995">
    <property type="protein sequence ID" value="ELU41749.1"/>
    <property type="molecule type" value="Genomic_DNA"/>
</dbReference>
<dbReference type="AlphaFoldDB" id="L8WZG5"/>
<keyword evidence="3" id="KW-1185">Reference proteome</keyword>
<evidence type="ECO:0000313" key="3">
    <source>
        <dbReference type="Proteomes" id="UP000011668"/>
    </source>
</evidence>
<evidence type="ECO:0000313" key="2">
    <source>
        <dbReference type="EMBL" id="ELU41749.1"/>
    </source>
</evidence>
<dbReference type="HOGENOM" id="CLU_1661979_0_0_1"/>
<comment type="caution">
    <text evidence="2">The sequence shown here is derived from an EMBL/GenBank/DDBJ whole genome shotgun (WGS) entry which is preliminary data.</text>
</comment>
<organism evidence="2 3">
    <name type="scientific">Thanatephorus cucumeris (strain AG1-IA)</name>
    <name type="common">Rice sheath blight fungus</name>
    <name type="synonym">Rhizoctonia solani</name>
    <dbReference type="NCBI Taxonomy" id="983506"/>
    <lineage>
        <taxon>Eukaryota</taxon>
        <taxon>Fungi</taxon>
        <taxon>Dikarya</taxon>
        <taxon>Basidiomycota</taxon>
        <taxon>Agaricomycotina</taxon>
        <taxon>Agaricomycetes</taxon>
        <taxon>Cantharellales</taxon>
        <taxon>Ceratobasidiaceae</taxon>
        <taxon>Rhizoctonia</taxon>
        <taxon>Rhizoctonia solani AG-1</taxon>
    </lineage>
</organism>
<dbReference type="OrthoDB" id="3221529at2759"/>
<feature type="region of interest" description="Disordered" evidence="1">
    <location>
        <begin position="130"/>
        <end position="159"/>
    </location>
</feature>
<name>L8WZG5_THACA</name>
<feature type="compositionally biased region" description="Polar residues" evidence="1">
    <location>
        <begin position="64"/>
        <end position="77"/>
    </location>
</feature>
<gene>
    <name evidence="2" type="ORF">AG1IA_04221</name>
</gene>